<gene>
    <name evidence="2" type="ORF">C8N29_101230</name>
</gene>
<feature type="signal peptide" evidence="1">
    <location>
        <begin position="1"/>
        <end position="19"/>
    </location>
</feature>
<dbReference type="EMBL" id="QAON01000001">
    <property type="protein sequence ID" value="PTQ91158.1"/>
    <property type="molecule type" value="Genomic_DNA"/>
</dbReference>
<dbReference type="AlphaFoldDB" id="A0A2T5J3P1"/>
<protein>
    <submittedName>
        <fullName evidence="2">Putative repeat protein (TIGR01451 family)</fullName>
    </submittedName>
</protein>
<evidence type="ECO:0000313" key="2">
    <source>
        <dbReference type="EMBL" id="PTQ91158.1"/>
    </source>
</evidence>
<evidence type="ECO:0000256" key="1">
    <source>
        <dbReference type="SAM" id="SignalP"/>
    </source>
</evidence>
<comment type="caution">
    <text evidence="2">The sequence shown here is derived from an EMBL/GenBank/DDBJ whole genome shotgun (WGS) entry which is preliminary data.</text>
</comment>
<feature type="chain" id="PRO_5015482938" evidence="1">
    <location>
        <begin position="20"/>
        <end position="157"/>
    </location>
</feature>
<reference evidence="2 3" key="1">
    <citation type="submission" date="2018-04" db="EMBL/GenBank/DDBJ databases">
        <title>Genomic Encyclopedia of Archaeal and Bacterial Type Strains, Phase II (KMG-II): from individual species to whole genera.</title>
        <authorList>
            <person name="Goeker M."/>
        </authorList>
    </citation>
    <scope>NUCLEOTIDE SEQUENCE [LARGE SCALE GENOMIC DNA]</scope>
    <source>
        <strain evidence="2 3">DSM 5822</strain>
    </source>
</reference>
<keyword evidence="3" id="KW-1185">Reference proteome</keyword>
<dbReference type="Proteomes" id="UP000244223">
    <property type="component" value="Unassembled WGS sequence"/>
</dbReference>
<dbReference type="InterPro" id="IPR047589">
    <property type="entry name" value="DUF11_rpt"/>
</dbReference>
<evidence type="ECO:0000313" key="3">
    <source>
        <dbReference type="Proteomes" id="UP000244223"/>
    </source>
</evidence>
<dbReference type="RefSeq" id="WP_170106842.1">
    <property type="nucleotide sequence ID" value="NZ_QAON01000001.1"/>
</dbReference>
<proteinExistence type="predicted"/>
<dbReference type="NCBIfam" id="TIGR01451">
    <property type="entry name" value="B_ant_repeat"/>
    <property type="match status" value="1"/>
</dbReference>
<accession>A0A2T5J3P1</accession>
<sequence>MSNRKILQVFLLCVCSVFAAVGWAAPNDKKEAVQINLELFKVVVGKDGKESLVDSKQTKPGEIVEYRATYKNVSKANVKKLVAKLPVPEGMEYVSKTAKPANAEATIDNTNFAPIPLLGADKKEIPVKEYKAVRWHVAELAADKSFVVSVRMKVSQE</sequence>
<organism evidence="2 3">
    <name type="scientific">Agitococcus lubricus</name>
    <dbReference type="NCBI Taxonomy" id="1077255"/>
    <lineage>
        <taxon>Bacteria</taxon>
        <taxon>Pseudomonadati</taxon>
        <taxon>Pseudomonadota</taxon>
        <taxon>Gammaproteobacteria</taxon>
        <taxon>Moraxellales</taxon>
        <taxon>Moraxellaceae</taxon>
        <taxon>Agitococcus</taxon>
    </lineage>
</organism>
<name>A0A2T5J3P1_9GAMM</name>
<keyword evidence="1" id="KW-0732">Signal</keyword>